<dbReference type="InterPro" id="IPR045958">
    <property type="entry name" value="DUF6378"/>
</dbReference>
<evidence type="ECO:0000259" key="1">
    <source>
        <dbReference type="Pfam" id="PF19905"/>
    </source>
</evidence>
<sequence>MKILEERAKRYGSFETHAAISQGLKAVLFAGCDKAKLDDDMIESLEMICHKLARIANGDPYYVDSWTDIAGYAQLIVTRLEKQVL</sequence>
<organism evidence="2">
    <name type="scientific">uncultured Caudovirales phage</name>
    <dbReference type="NCBI Taxonomy" id="2100421"/>
    <lineage>
        <taxon>Viruses</taxon>
        <taxon>Duplodnaviria</taxon>
        <taxon>Heunggongvirae</taxon>
        <taxon>Uroviricota</taxon>
        <taxon>Caudoviricetes</taxon>
        <taxon>Peduoviridae</taxon>
        <taxon>Maltschvirus</taxon>
        <taxon>Maltschvirus maltsch</taxon>
    </lineage>
</organism>
<name>A0A6J7WDN3_9CAUD</name>
<accession>A0A6J7WDN3</accession>
<evidence type="ECO:0000313" key="2">
    <source>
        <dbReference type="EMBL" id="CAB5187101.1"/>
    </source>
</evidence>
<dbReference type="Pfam" id="PF19905">
    <property type="entry name" value="DUF6378"/>
    <property type="match status" value="1"/>
</dbReference>
<proteinExistence type="predicted"/>
<feature type="domain" description="DUF6378" evidence="1">
    <location>
        <begin position="3"/>
        <end position="75"/>
    </location>
</feature>
<protein>
    <recommendedName>
        <fullName evidence="1">DUF6378 domain-containing protein</fullName>
    </recommendedName>
</protein>
<gene>
    <name evidence="2" type="ORF">UFOVP161_3</name>
</gene>
<reference evidence="2" key="1">
    <citation type="submission" date="2020-05" db="EMBL/GenBank/DDBJ databases">
        <authorList>
            <person name="Chiriac C."/>
            <person name="Salcher M."/>
            <person name="Ghai R."/>
            <person name="Kavagutti S V."/>
        </authorList>
    </citation>
    <scope>NUCLEOTIDE SEQUENCE</scope>
</reference>
<dbReference type="EMBL" id="LR798211">
    <property type="protein sequence ID" value="CAB5187101.1"/>
    <property type="molecule type" value="Genomic_DNA"/>
</dbReference>